<feature type="transmembrane region" description="Helical" evidence="5">
    <location>
        <begin position="330"/>
        <end position="349"/>
    </location>
</feature>
<dbReference type="InterPro" id="IPR005467">
    <property type="entry name" value="His_kinase_dom"/>
</dbReference>
<feature type="domain" description="Histidine kinase" evidence="6">
    <location>
        <begin position="463"/>
        <end position="687"/>
    </location>
</feature>
<evidence type="ECO:0000256" key="4">
    <source>
        <dbReference type="SAM" id="MobiDB-lite"/>
    </source>
</evidence>
<feature type="transmembrane region" description="Helical" evidence="5">
    <location>
        <begin position="61"/>
        <end position="80"/>
    </location>
</feature>
<dbReference type="InterPro" id="IPR003661">
    <property type="entry name" value="HisK_dim/P_dom"/>
</dbReference>
<dbReference type="Gene3D" id="3.30.565.10">
    <property type="entry name" value="Histidine kinase-like ATPase, C-terminal domain"/>
    <property type="match status" value="1"/>
</dbReference>
<evidence type="ECO:0008006" key="10">
    <source>
        <dbReference type="Google" id="ProtNLM"/>
    </source>
</evidence>
<evidence type="ECO:0000256" key="5">
    <source>
        <dbReference type="SAM" id="Phobius"/>
    </source>
</evidence>
<dbReference type="SMART" id="SM00388">
    <property type="entry name" value="HisKA"/>
    <property type="match status" value="1"/>
</dbReference>
<keyword evidence="2" id="KW-0902">Two-component regulatory system</keyword>
<evidence type="ECO:0000256" key="1">
    <source>
        <dbReference type="ARBA" id="ARBA00022553"/>
    </source>
</evidence>
<name>A0A8H3FQV5_9LECA</name>
<dbReference type="InterPro" id="IPR036097">
    <property type="entry name" value="HisK_dim/P_sf"/>
</dbReference>
<dbReference type="Gene3D" id="1.10.287.130">
    <property type="match status" value="1"/>
</dbReference>
<feature type="region of interest" description="Disordered" evidence="4">
    <location>
        <begin position="173"/>
        <end position="251"/>
    </location>
</feature>
<feature type="domain" description="Response regulatory" evidence="7">
    <location>
        <begin position="853"/>
        <end position="975"/>
    </location>
</feature>
<dbReference type="GO" id="GO:0000155">
    <property type="term" value="F:phosphorelay sensor kinase activity"/>
    <property type="evidence" value="ECO:0007669"/>
    <property type="project" value="InterPro"/>
</dbReference>
<dbReference type="EMBL" id="CAJPDS010000047">
    <property type="protein sequence ID" value="CAF9928305.1"/>
    <property type="molecule type" value="Genomic_DNA"/>
</dbReference>
<feature type="transmembrane region" description="Helical" evidence="5">
    <location>
        <begin position="361"/>
        <end position="379"/>
    </location>
</feature>
<dbReference type="InterPro" id="IPR036890">
    <property type="entry name" value="HATPase_C_sf"/>
</dbReference>
<comment type="caution">
    <text evidence="8">The sequence shown here is derived from an EMBL/GenBank/DDBJ whole genome shotgun (WGS) entry which is preliminary data.</text>
</comment>
<dbReference type="Pfam" id="PF00512">
    <property type="entry name" value="HisKA"/>
    <property type="match status" value="1"/>
</dbReference>
<feature type="compositionally biased region" description="Basic and acidic residues" evidence="4">
    <location>
        <begin position="221"/>
        <end position="237"/>
    </location>
</feature>
<feature type="transmembrane region" description="Helical" evidence="5">
    <location>
        <begin position="399"/>
        <end position="419"/>
    </location>
</feature>
<evidence type="ECO:0000259" key="7">
    <source>
        <dbReference type="PROSITE" id="PS50110"/>
    </source>
</evidence>
<evidence type="ECO:0000313" key="8">
    <source>
        <dbReference type="EMBL" id="CAF9928305.1"/>
    </source>
</evidence>
<keyword evidence="5" id="KW-1133">Transmembrane helix</keyword>
<dbReference type="Gene3D" id="3.40.50.2300">
    <property type="match status" value="1"/>
</dbReference>
<dbReference type="Proteomes" id="UP000664521">
    <property type="component" value="Unassembled WGS sequence"/>
</dbReference>
<dbReference type="Pfam" id="PF02518">
    <property type="entry name" value="HATPase_c"/>
    <property type="match status" value="1"/>
</dbReference>
<dbReference type="PROSITE" id="PS50109">
    <property type="entry name" value="HIS_KIN"/>
    <property type="match status" value="1"/>
</dbReference>
<sequence>MDGNMERALEALSEGAETARQLEVHWNAGMIVASIAISFLGAFTSTQLMCQARMSVQFSTVLVWTVLGSLTFGFCSIWSLHFVAMLACELDLPIGIDVPLTLLSAALAVCFTFAALASDLLWNTHVRRRQKRNRKRAQMRDGIGERQHLAMQEYTSSPLLAHFEEQEDYPQVFQDGESPLLGGDGIEDAGNGTSSDSDSTSDSLSTTPLLNGTVSKAALSRPDEGRDMANEHADHPGLPRRASSQHSVSRRSESIMSSTNSIYSLSNILNLANRVPAKNAFIATGEALYAGCSCRNILKGFLWSLAITSMHYAGIAALRIPSGYSTFEPALVAVSALISWAVCLVGCILMPQIETHFAQQFLFAVVACCGVAAMHFTGMRAVTFWSNAGASEKRGYPSGLAVAIGTIAIITCIAANFLLAHVATLSRNKLAEIVMTRKQLWKTIALKENAEAAAAARSDFIASASHEIRTPLHHLQGYSDLLSQTQLTEEGRTLLYAIQHATKTLSLITNNVLDWSKLEKDVDASCRPVSLDMRTVCGSILLLLPNKDEEDEVELMVVVSPEVPQSLFLDETYVQRIIMNLVSNALKFTRSGYILLLVEMRHGKLIVTVKDTGSGIPPSFLPQLFEPFKQATTRGSQRGTGLGMSIVKQLLDKMKGSIEVQSKHPDEQEVESGQIGSTFTVTIPVQLSGSPEYSPSFSEALSNIAVFDGMNKRFAVEGLGIAWGLFGVNIIRVDKFSDLSGIDCKYIWADLDFLKRNVSIAQQLIEQDKWLILVPCDNKGAFHEVPRLRTARNVIPLQKPLMWHTFEQQITDALEQPTPASPERTVRFASQVEIVAPADREQVAENSTVDNPTILLVEDNPINQKLGRKMLSALRYNVITADDGEQAIEKIRKHDAVVDAILMDQSMPVKDGVTATKEIRAMETDGTLSRRHPIIAVTAVVSTQAQALFRTAGADDFLTKPLSLGRLGQTLAARLPRG</sequence>
<dbReference type="SUPFAM" id="SSF47384">
    <property type="entry name" value="Homodimeric domain of signal transducing histidine kinase"/>
    <property type="match status" value="1"/>
</dbReference>
<dbReference type="InterPro" id="IPR011006">
    <property type="entry name" value="CheY-like_superfamily"/>
</dbReference>
<keyword evidence="9" id="KW-1185">Reference proteome</keyword>
<dbReference type="InterPro" id="IPR001789">
    <property type="entry name" value="Sig_transdc_resp-reg_receiver"/>
</dbReference>
<evidence type="ECO:0000256" key="3">
    <source>
        <dbReference type="PROSITE-ProRule" id="PRU00169"/>
    </source>
</evidence>
<dbReference type="InterPro" id="IPR004358">
    <property type="entry name" value="Sig_transdc_His_kin-like_C"/>
</dbReference>
<gene>
    <name evidence="8" type="ORF">HETSPECPRED_006799</name>
</gene>
<feature type="transmembrane region" description="Helical" evidence="5">
    <location>
        <begin position="300"/>
        <end position="318"/>
    </location>
</feature>
<dbReference type="SUPFAM" id="SSF52172">
    <property type="entry name" value="CheY-like"/>
    <property type="match status" value="1"/>
</dbReference>
<dbReference type="SMART" id="SM00448">
    <property type="entry name" value="REC"/>
    <property type="match status" value="1"/>
</dbReference>
<accession>A0A8H3FQV5</accession>
<keyword evidence="1 3" id="KW-0597">Phosphoprotein</keyword>
<proteinExistence type="predicted"/>
<dbReference type="SUPFAM" id="SSF55874">
    <property type="entry name" value="ATPase domain of HSP90 chaperone/DNA topoisomerase II/histidine kinase"/>
    <property type="match status" value="1"/>
</dbReference>
<dbReference type="Pfam" id="PF00072">
    <property type="entry name" value="Response_reg"/>
    <property type="match status" value="1"/>
</dbReference>
<evidence type="ECO:0000259" key="6">
    <source>
        <dbReference type="PROSITE" id="PS50109"/>
    </source>
</evidence>
<organism evidence="8 9">
    <name type="scientific">Heterodermia speciosa</name>
    <dbReference type="NCBI Taxonomy" id="116794"/>
    <lineage>
        <taxon>Eukaryota</taxon>
        <taxon>Fungi</taxon>
        <taxon>Dikarya</taxon>
        <taxon>Ascomycota</taxon>
        <taxon>Pezizomycotina</taxon>
        <taxon>Lecanoromycetes</taxon>
        <taxon>OSLEUM clade</taxon>
        <taxon>Lecanoromycetidae</taxon>
        <taxon>Caliciales</taxon>
        <taxon>Physciaceae</taxon>
        <taxon>Heterodermia</taxon>
    </lineage>
</organism>
<feature type="transmembrane region" description="Helical" evidence="5">
    <location>
        <begin position="100"/>
        <end position="122"/>
    </location>
</feature>
<dbReference type="Pfam" id="PF03707">
    <property type="entry name" value="MHYT"/>
    <property type="match status" value="3"/>
</dbReference>
<dbReference type="InterPro" id="IPR005330">
    <property type="entry name" value="MHYT_dom"/>
</dbReference>
<dbReference type="OrthoDB" id="60033at2759"/>
<feature type="compositionally biased region" description="Low complexity" evidence="4">
    <location>
        <begin position="193"/>
        <end position="210"/>
    </location>
</feature>
<dbReference type="SMART" id="SM00387">
    <property type="entry name" value="HATPase_c"/>
    <property type="match status" value="1"/>
</dbReference>
<evidence type="ECO:0000256" key="2">
    <source>
        <dbReference type="ARBA" id="ARBA00023012"/>
    </source>
</evidence>
<keyword evidence="5" id="KW-0472">Membrane</keyword>
<feature type="modified residue" description="4-aspartylphosphate" evidence="3">
    <location>
        <position position="904"/>
    </location>
</feature>
<dbReference type="PRINTS" id="PR00344">
    <property type="entry name" value="BCTRLSENSOR"/>
</dbReference>
<evidence type="ECO:0000313" key="9">
    <source>
        <dbReference type="Proteomes" id="UP000664521"/>
    </source>
</evidence>
<dbReference type="CDD" id="cd17546">
    <property type="entry name" value="REC_hyHK_CKI1_RcsC-like"/>
    <property type="match status" value="1"/>
</dbReference>
<feature type="transmembrane region" description="Helical" evidence="5">
    <location>
        <begin position="28"/>
        <end position="49"/>
    </location>
</feature>
<reference evidence="8" key="1">
    <citation type="submission" date="2021-03" db="EMBL/GenBank/DDBJ databases">
        <authorList>
            <person name="Tagirdzhanova G."/>
        </authorList>
    </citation>
    <scope>NUCLEOTIDE SEQUENCE</scope>
</reference>
<dbReference type="CDD" id="cd00082">
    <property type="entry name" value="HisKA"/>
    <property type="match status" value="1"/>
</dbReference>
<dbReference type="PANTHER" id="PTHR45339">
    <property type="entry name" value="HYBRID SIGNAL TRANSDUCTION HISTIDINE KINASE J"/>
    <property type="match status" value="1"/>
</dbReference>
<dbReference type="PROSITE" id="PS50110">
    <property type="entry name" value="RESPONSE_REGULATORY"/>
    <property type="match status" value="1"/>
</dbReference>
<keyword evidence="5" id="KW-0812">Transmembrane</keyword>
<dbReference type="InterPro" id="IPR003594">
    <property type="entry name" value="HATPase_dom"/>
</dbReference>
<protein>
    <recommendedName>
        <fullName evidence="10">Histidine kinase</fullName>
    </recommendedName>
</protein>
<dbReference type="AlphaFoldDB" id="A0A8H3FQV5"/>
<dbReference type="PANTHER" id="PTHR45339:SF1">
    <property type="entry name" value="HYBRID SIGNAL TRANSDUCTION HISTIDINE KINASE J"/>
    <property type="match status" value="1"/>
</dbReference>